<evidence type="ECO:0000259" key="3">
    <source>
        <dbReference type="Pfam" id="PF14522"/>
    </source>
</evidence>
<dbReference type="InterPro" id="IPR051829">
    <property type="entry name" value="Multiheme_Cytochr_ET"/>
</dbReference>
<feature type="binding site" description="axial binding residue" evidence="2">
    <location>
        <position position="499"/>
    </location>
    <ligand>
        <name>heme c</name>
        <dbReference type="ChEBI" id="CHEBI:61717"/>
        <label>5</label>
    </ligand>
    <ligandPart>
        <name>Fe</name>
        <dbReference type="ChEBI" id="CHEBI:18248"/>
    </ligandPart>
</feature>
<feature type="binding site" evidence="2">
    <location>
        <position position="478"/>
    </location>
    <ligand>
        <name>Cu(+)</name>
        <dbReference type="ChEBI" id="CHEBI:49552"/>
    </ligand>
</feature>
<keyword evidence="2" id="KW-0560">Oxidoreductase</keyword>
<feature type="binding site" description="axial binding residue" evidence="2">
    <location>
        <position position="422"/>
    </location>
    <ligand>
        <name>heme c</name>
        <dbReference type="ChEBI" id="CHEBI:61717"/>
        <label>5</label>
    </ligand>
    <ligandPart>
        <name>Fe</name>
        <dbReference type="ChEBI" id="CHEBI:18248"/>
    </ligandPart>
</feature>
<dbReference type="Gene3D" id="1.10.1130.10">
    <property type="entry name" value="Flavocytochrome C3, Chain A"/>
    <property type="match status" value="1"/>
</dbReference>
<keyword evidence="2" id="KW-0763">Sulfate respiration</keyword>
<feature type="binding site" description="covalent" evidence="2">
    <location>
        <position position="361"/>
    </location>
    <ligand>
        <name>heme c</name>
        <dbReference type="ChEBI" id="CHEBI:61717"/>
        <label>4</label>
    </ligand>
</feature>
<feature type="binding site" description="covalent" evidence="2">
    <location>
        <position position="145"/>
    </location>
    <ligand>
        <name>heme c</name>
        <dbReference type="ChEBI" id="CHEBI:61717"/>
        <label>1</label>
    </ligand>
</feature>
<keyword evidence="5" id="KW-1185">Reference proteome</keyword>
<feature type="binding site" description="covalent" evidence="2">
    <location>
        <position position="340"/>
    </location>
    <ligand>
        <name>heme c</name>
        <dbReference type="ChEBI" id="CHEBI:61717"/>
        <label>3</label>
    </ligand>
</feature>
<feature type="binding site" description="covalent" evidence="2">
    <location>
        <position position="148"/>
    </location>
    <ligand>
        <name>heme c</name>
        <dbReference type="ChEBI" id="CHEBI:61717"/>
        <label>1</label>
    </ligand>
</feature>
<evidence type="ECO:0000313" key="4">
    <source>
        <dbReference type="EMBL" id="OXE50237.1"/>
    </source>
</evidence>
<dbReference type="GO" id="GO:0005507">
    <property type="term" value="F:copper ion binding"/>
    <property type="evidence" value="ECO:0007669"/>
    <property type="project" value="UniProtKB-UniRule"/>
</dbReference>
<comment type="cofactor">
    <cofactor evidence="2">
        <name>heme c</name>
        <dbReference type="ChEBI" id="CHEBI:61717"/>
    </cofactor>
    <text evidence="2">Binds 8 heme c groups covalently per monomer.</text>
</comment>
<evidence type="ECO:0000256" key="2">
    <source>
        <dbReference type="HAMAP-Rule" id="MF_02023"/>
    </source>
</evidence>
<feature type="binding site" description="axial binding residue" evidence="2">
    <location>
        <position position="646"/>
    </location>
    <ligand>
        <name>heme c</name>
        <dbReference type="ChEBI" id="CHEBI:61717"/>
        <label>7</label>
    </ligand>
    <ligandPart>
        <name>Fe</name>
        <dbReference type="ChEBI" id="CHEBI:18248"/>
    </ligandPart>
</feature>
<keyword evidence="2" id="KW-0574">Periplasm</keyword>
<dbReference type="InterPro" id="IPR032897">
    <property type="entry name" value="Sulfite_reductase"/>
</dbReference>
<feature type="binding site" description="covalent" evidence="2">
    <location>
        <position position="448"/>
    </location>
    <ligand>
        <name>heme c</name>
        <dbReference type="ChEBI" id="CHEBI:61717"/>
        <label>6</label>
    </ligand>
</feature>
<keyword evidence="2" id="KW-0813">Transport</keyword>
<dbReference type="AlphaFoldDB" id="A0A227KPQ0"/>
<dbReference type="GO" id="GO:0020037">
    <property type="term" value="F:heme binding"/>
    <property type="evidence" value="ECO:0007669"/>
    <property type="project" value="UniProtKB-UniRule"/>
</dbReference>
<feature type="binding site" description="axial binding residue" evidence="2">
    <location>
        <position position="425"/>
    </location>
    <ligand>
        <name>heme c</name>
        <dbReference type="ChEBI" id="CHEBI:61717"/>
        <label>3</label>
    </ligand>
    <ligandPart>
        <name>Fe</name>
        <dbReference type="ChEBI" id="CHEBI:18248"/>
    </ligandPart>
</feature>
<feature type="binding site" evidence="2">
    <location>
        <position position="209"/>
    </location>
    <ligand>
        <name>substrate</name>
    </ligand>
</feature>
<feature type="binding site" description="axial binding residue" evidence="2">
    <location>
        <position position="562"/>
    </location>
    <ligand>
        <name>heme c</name>
        <dbReference type="ChEBI" id="CHEBI:61717"/>
        <label>8</label>
    </ligand>
    <ligandPart>
        <name>Fe</name>
        <dbReference type="ChEBI" id="CHEBI:18248"/>
    </ligandPart>
</feature>
<feature type="chain" id="PRO_5011320693" description="Dissimilatory sulfite reductase" evidence="2">
    <location>
        <begin position="26"/>
        <end position="685"/>
    </location>
</feature>
<dbReference type="InterPro" id="IPR036280">
    <property type="entry name" value="Multihaem_cyt_sf"/>
</dbReference>
<dbReference type="CDD" id="cd08168">
    <property type="entry name" value="Cytochrom_C3"/>
    <property type="match status" value="1"/>
</dbReference>
<feature type="binding site" description="covalent" evidence="2">
    <location>
        <position position="545"/>
    </location>
    <ligand>
        <name>heme c</name>
        <dbReference type="ChEBI" id="CHEBI:61717"/>
        <label>8</label>
    </ligand>
</feature>
<feature type="binding site" description="covalent" evidence="2">
    <location>
        <position position="467"/>
    </location>
    <ligand>
        <name>heme c</name>
        <dbReference type="ChEBI" id="CHEBI:61717"/>
        <label>7</label>
    </ligand>
</feature>
<dbReference type="EC" id="1.8.99.-" evidence="2"/>
<feature type="binding site" description="covalent" evidence="2">
    <location>
        <position position="343"/>
    </location>
    <ligand>
        <name>heme c</name>
        <dbReference type="ChEBI" id="CHEBI:61717"/>
        <label>3</label>
    </ligand>
</feature>
<feature type="binding site" description="covalent" evidence="2">
    <location>
        <position position="561"/>
    </location>
    <ligand>
        <name>heme c</name>
        <dbReference type="ChEBI" id="CHEBI:61717"/>
        <label>8</label>
    </ligand>
</feature>
<dbReference type="Gene3D" id="3.90.10.10">
    <property type="entry name" value="Cytochrome C3"/>
    <property type="match status" value="1"/>
</dbReference>
<feature type="binding site" description="covalent" evidence="2">
    <location>
        <position position="445"/>
    </location>
    <ligand>
        <name>heme c</name>
        <dbReference type="ChEBI" id="CHEBI:61717"/>
        <label>6</label>
    </ligand>
</feature>
<feature type="binding site" description="axial binding residue" evidence="2">
    <location>
        <position position="462"/>
    </location>
    <ligand>
        <name>heme c</name>
        <dbReference type="ChEBI" id="CHEBI:61717"/>
        <label>8</label>
    </ligand>
    <ligandPart>
        <name>Fe</name>
        <dbReference type="ChEBI" id="CHEBI:18248"/>
    </ligandPart>
</feature>
<feature type="binding site" description="axial binding residue" evidence="2">
    <location>
        <position position="344"/>
    </location>
    <ligand>
        <name>heme c</name>
        <dbReference type="ChEBI" id="CHEBI:61717"/>
        <label>3</label>
    </ligand>
    <ligandPart>
        <name>Fe</name>
        <dbReference type="ChEBI" id="CHEBI:18248"/>
    </ligandPart>
</feature>
<comment type="function">
    <text evidence="2">Respiratory sulfite reductase that catalyzes the reduction of sulfite to sulfide in a single step, consuming six electrons in the process.</text>
</comment>
<dbReference type="GO" id="GO:0009061">
    <property type="term" value="P:anaerobic respiration"/>
    <property type="evidence" value="ECO:0007669"/>
    <property type="project" value="UniProtKB-KW"/>
</dbReference>
<comment type="catalytic activity">
    <reaction evidence="2">
        <text>[protein]-disulfide + hydrogen sulfide + 2 A + 3 H2O = [protein]-dithiol + sulfite + 2 AH2 + H(+)</text>
        <dbReference type="Rhea" id="RHEA:51676"/>
        <dbReference type="Rhea" id="RHEA-COMP:10593"/>
        <dbReference type="Rhea" id="RHEA-COMP:10594"/>
        <dbReference type="ChEBI" id="CHEBI:13193"/>
        <dbReference type="ChEBI" id="CHEBI:15377"/>
        <dbReference type="ChEBI" id="CHEBI:15378"/>
        <dbReference type="ChEBI" id="CHEBI:17359"/>
        <dbReference type="ChEBI" id="CHEBI:17499"/>
        <dbReference type="ChEBI" id="CHEBI:29919"/>
        <dbReference type="ChEBI" id="CHEBI:29950"/>
        <dbReference type="ChEBI" id="CHEBI:50058"/>
    </reaction>
</comment>
<comment type="pathway">
    <text evidence="2">Sulfur metabolism; sulfite reduction.</text>
</comment>
<comment type="cofactor">
    <cofactor evidence="2">
        <name>Cu(+)</name>
        <dbReference type="ChEBI" id="CHEBI:49552"/>
    </cofactor>
    <text evidence="2">Exposure to oxygen reduces copper binding and leads to the formation of a disulfide bond between the two Cys residues that bind the copper ion.</text>
</comment>
<keyword evidence="2" id="KW-0479">Metal-binding</keyword>
<dbReference type="GO" id="GO:0042597">
    <property type="term" value="C:periplasmic space"/>
    <property type="evidence" value="ECO:0007669"/>
    <property type="project" value="UniProtKB-SubCell"/>
</dbReference>
<name>A0A227KPQ0_9BURK</name>
<feature type="binding site" evidence="2">
    <location>
        <position position="399"/>
    </location>
    <ligand>
        <name>Cu(+)</name>
        <dbReference type="ChEBI" id="CHEBI:49552"/>
    </ligand>
</feature>
<keyword evidence="2" id="KW-0186">Copper</keyword>
<evidence type="ECO:0000313" key="5">
    <source>
        <dbReference type="Proteomes" id="UP000214610"/>
    </source>
</evidence>
<dbReference type="GO" id="GO:0016002">
    <property type="term" value="F:sulfite reductase activity"/>
    <property type="evidence" value="ECO:0007669"/>
    <property type="project" value="UniProtKB-UniRule"/>
</dbReference>
<comment type="subcellular location">
    <subcellularLocation>
        <location evidence="2">Periplasm</location>
    </subcellularLocation>
</comment>
<dbReference type="InterPro" id="IPR029467">
    <property type="entry name" value="Cyt_c7-like"/>
</dbReference>
<dbReference type="GO" id="GO:0005506">
    <property type="term" value="F:iron ion binding"/>
    <property type="evidence" value="ECO:0007669"/>
    <property type="project" value="UniProtKB-UniRule"/>
</dbReference>
<dbReference type="EMBL" id="NHMP01000002">
    <property type="protein sequence ID" value="OXE50237.1"/>
    <property type="molecule type" value="Genomic_DNA"/>
</dbReference>
<dbReference type="PANTHER" id="PTHR35038">
    <property type="entry name" value="DISSIMILATORY SULFITE REDUCTASE SIRA"/>
    <property type="match status" value="1"/>
</dbReference>
<dbReference type="SUPFAM" id="SSF48695">
    <property type="entry name" value="Multiheme cytochromes"/>
    <property type="match status" value="1"/>
</dbReference>
<feature type="binding site" description="covalent" evidence="2">
    <location>
        <position position="421"/>
    </location>
    <ligand>
        <name>heme c</name>
        <dbReference type="ChEBI" id="CHEBI:61717"/>
        <label>5</label>
    </ligand>
</feature>
<dbReference type="RefSeq" id="WP_066593872.1">
    <property type="nucleotide sequence ID" value="NZ_CAJTBZ010000005.1"/>
</dbReference>
<dbReference type="HAMAP" id="MF_02023">
    <property type="entry name" value="Sulfite_red"/>
    <property type="match status" value="1"/>
</dbReference>
<dbReference type="Pfam" id="PF14522">
    <property type="entry name" value="Cytochrome_C7"/>
    <property type="match status" value="1"/>
</dbReference>
<feature type="domain" description="Cytochrome c7-like" evidence="3">
    <location>
        <begin position="297"/>
        <end position="366"/>
    </location>
</feature>
<dbReference type="PANTHER" id="PTHR35038:SF8">
    <property type="entry name" value="C-TYPE POLYHEME CYTOCHROME OMCC"/>
    <property type="match status" value="1"/>
</dbReference>
<feature type="binding site" description="axial binding residue" evidence="2">
    <location>
        <position position="161"/>
    </location>
    <ligand>
        <name>heme c</name>
        <dbReference type="ChEBI" id="CHEBI:61717"/>
        <label>4</label>
    </ligand>
    <ligandPart>
        <name>Fe</name>
        <dbReference type="ChEBI" id="CHEBI:18248"/>
    </ligandPart>
</feature>
<feature type="binding site" evidence="2">
    <location>
        <position position="367"/>
    </location>
    <ligand>
        <name>substrate</name>
    </ligand>
</feature>
<gene>
    <name evidence="4" type="ORF">ADH67_04390</name>
</gene>
<feature type="binding site" description="axial binding residue" evidence="2">
    <location>
        <position position="149"/>
    </location>
    <ligand>
        <name>heme c</name>
        <dbReference type="ChEBI" id="CHEBI:61717"/>
        <label>1</label>
    </ligand>
    <ligandPart>
        <name>Fe</name>
        <dbReference type="ChEBI" id="CHEBI:18248"/>
    </ligandPart>
</feature>
<proteinExistence type="inferred from homology"/>
<dbReference type="UniPathway" id="UPA00370"/>
<feature type="binding site" description="axial binding residue" evidence="2">
    <location>
        <position position="365"/>
    </location>
    <ligand>
        <name>heme c</name>
        <dbReference type="ChEBI" id="CHEBI:61717"/>
        <label>4</label>
    </ligand>
    <ligandPart>
        <name>Fe</name>
        <dbReference type="ChEBI" id="CHEBI:18248"/>
    </ligandPart>
</feature>
<feature type="binding site" description="covalent" evidence="2">
    <location>
        <position position="306"/>
    </location>
    <ligand>
        <name>heme c</name>
        <dbReference type="ChEBI" id="CHEBI:61717"/>
        <label>2</label>
    </ligand>
</feature>
<evidence type="ECO:0000256" key="1">
    <source>
        <dbReference type="ARBA" id="ARBA00022729"/>
    </source>
</evidence>
<comment type="caution">
    <text evidence="4">The sequence shown here is derived from an EMBL/GenBank/DDBJ whole genome shotgun (WGS) entry which is preliminary data.</text>
</comment>
<feature type="binding site" description="covalent" evidence="2">
    <location>
        <position position="470"/>
    </location>
    <ligand>
        <name>heme c</name>
        <dbReference type="ChEBI" id="CHEBI:61717"/>
        <label>7</label>
    </ligand>
</feature>
<feature type="binding site" description="axial binding residue" evidence="2">
    <location>
        <position position="471"/>
    </location>
    <ligand>
        <name>heme c</name>
        <dbReference type="ChEBI" id="CHEBI:61717"/>
        <label>7</label>
    </ligand>
    <ligandPart>
        <name>Fe</name>
        <dbReference type="ChEBI" id="CHEBI:18248"/>
    </ligandPart>
</feature>
<accession>A0A227KPQ0</accession>
<feature type="binding site" description="covalent" evidence="2">
    <location>
        <position position="418"/>
    </location>
    <ligand>
        <name>heme c</name>
        <dbReference type="ChEBI" id="CHEBI:61717"/>
        <label>5</label>
    </ligand>
</feature>
<reference evidence="5" key="1">
    <citation type="submission" date="2017-05" db="EMBL/GenBank/DDBJ databases">
        <title>Improved OligoMM genomes.</title>
        <authorList>
            <person name="Garzetti D."/>
        </authorList>
    </citation>
    <scope>NUCLEOTIDE SEQUENCE [LARGE SCALE GENOMIC DNA]</scope>
    <source>
        <strain evidence="5">YL45</strain>
    </source>
</reference>
<sequence precursor="true">MLKETRLIKIGLGIAATMTAFCVHAANGQPLPAPKVNALTQKVWDNPDVTEQSKGIRTLQDYIVQEKEMWDYIFENHPIFATYGKDGRVIGTPVISTRGSEYLGEGNAQKYSAHQPGNRPMASQYRLGQRSILDFPNKFVGPEKCGECHAIQYEQWKRSRHAKTVRFPGEHPEVDNDLKKKLYGTEASILPDGITADVIYATIGTPRTKYGYIDGWLVRGSYHVRDGLLKDGTGSIVAGGNQMSRGWAEWLTPAKAKEIQKLIPDFPTELSQFGPSASHQWGMTSYGSTYEGKLLVQAASSYCEVCHAFKFDFKDKREFFAALGNPKELQKHTISRGIACEECHGEGGHLVGNTNNMSTNCDRCHQRLNFVEDEVDRPDAKGKLERAFNAKTKSSCPSCGTEGAQLFMSKHYEKGMRCVTCHDPHEVTSNDWTSGTTRPAIRQNCQDCHKVQAEMASKADTHSKVDCIACHMPFTMSCENFTAIQRPDMAGFDAVRRSHLFKIMVDPEKKMMNPGPGQSRDASSKGWRIARDEEGHGYVDLMWSCARTSIADFTVTEGKGCHSPFQSELDQGLIYQDQKEIYGEVMKWQNPIKESHQKNVDAMTRINKLLEVTKLTPEQRTEAMLLIDKAGEIIKQVEEDGSWGVHAFNYTKQRVETAEAYLTKAQSIIDKGGYKAIKAENTVTK</sequence>
<dbReference type="GO" id="GO:0070814">
    <property type="term" value="P:hydrogen sulfide biosynthetic process"/>
    <property type="evidence" value="ECO:0007669"/>
    <property type="project" value="UniProtKB-UniRule"/>
</dbReference>
<feature type="binding site" evidence="2">
    <location>
        <position position="286"/>
    </location>
    <ligand>
        <name>substrate</name>
    </ligand>
</feature>
<feature type="signal peptide" evidence="2">
    <location>
        <begin position="1"/>
        <end position="25"/>
    </location>
</feature>
<feature type="binding site" description="covalent" evidence="2">
    <location>
        <position position="303"/>
    </location>
    <ligand>
        <name>heme c</name>
        <dbReference type="ChEBI" id="CHEBI:61717"/>
        <label>2</label>
    </ligand>
</feature>
<feature type="binding site" description="axial binding residue" evidence="2">
    <location>
        <position position="449"/>
    </location>
    <ligand>
        <name>heme c</name>
        <dbReference type="ChEBI" id="CHEBI:61717"/>
        <label>6</label>
    </ligand>
    <ligandPart>
        <name>Fe</name>
        <dbReference type="ChEBI" id="CHEBI:18248"/>
    </ligandPart>
</feature>
<keyword evidence="2" id="KW-0408">Iron</keyword>
<feature type="binding site" description="axial binding residue" evidence="2">
    <location>
        <position position="411"/>
    </location>
    <ligand>
        <name>heme c</name>
        <dbReference type="ChEBI" id="CHEBI:61717"/>
        <label>6</label>
    </ligand>
    <ligandPart>
        <name>Fe</name>
        <dbReference type="ChEBI" id="CHEBI:18248"/>
    </ligandPart>
</feature>
<feature type="binding site" description="covalent" evidence="2">
    <location>
        <position position="364"/>
    </location>
    <ligand>
        <name>heme c</name>
        <dbReference type="ChEBI" id="CHEBI:61717"/>
        <label>4</label>
    </ligand>
</feature>
<keyword evidence="1 2" id="KW-0732">Signal</keyword>
<comment type="similarity">
    <text evidence="2">Belongs to the multiheme cytochrome c family.</text>
</comment>
<keyword evidence="2" id="KW-0349">Heme</keyword>
<protein>
    <recommendedName>
        <fullName evidence="2">Dissimilatory sulfite reductase</fullName>
        <ecNumber evidence="2">1.8.99.-</ecNumber>
    </recommendedName>
</protein>
<feature type="binding site" description="axial binding residue" evidence="2">
    <location>
        <position position="349"/>
    </location>
    <ligand>
        <name>heme c</name>
        <dbReference type="ChEBI" id="CHEBI:61717"/>
        <label>1</label>
    </ligand>
    <ligandPart>
        <name>Fe</name>
        <dbReference type="ChEBI" id="CHEBI:18248"/>
    </ligandPart>
</feature>
<keyword evidence="2" id="KW-0249">Electron transport</keyword>
<feature type="binding site" description="axial binding residue" evidence="2">
    <location>
        <position position="307"/>
    </location>
    <ligand>
        <name>heme c</name>
        <dbReference type="ChEBI" id="CHEBI:61717"/>
        <label>2</label>
    </ligand>
    <ligandPart>
        <name>Fe</name>
        <dbReference type="ChEBI" id="CHEBI:18248"/>
    </ligandPart>
</feature>
<organism evidence="4 5">
    <name type="scientific">Turicimonas muris</name>
    <dbReference type="NCBI Taxonomy" id="1796652"/>
    <lineage>
        <taxon>Bacteria</taxon>
        <taxon>Pseudomonadati</taxon>
        <taxon>Pseudomonadota</taxon>
        <taxon>Betaproteobacteria</taxon>
        <taxon>Burkholderiales</taxon>
        <taxon>Sutterellaceae</taxon>
        <taxon>Turicimonas</taxon>
    </lineage>
</organism>
<dbReference type="Proteomes" id="UP000214610">
    <property type="component" value="Unassembled WGS sequence"/>
</dbReference>